<dbReference type="EMBL" id="PKMF04000348">
    <property type="protein sequence ID" value="KAK7836632.1"/>
    <property type="molecule type" value="Genomic_DNA"/>
</dbReference>
<keyword evidence="1" id="KW-0472">Membrane</keyword>
<keyword evidence="1" id="KW-1133">Transmembrane helix</keyword>
<proteinExistence type="predicted"/>
<dbReference type="AlphaFoldDB" id="A0AAW0KC87"/>
<dbReference type="Proteomes" id="UP000237347">
    <property type="component" value="Unassembled WGS sequence"/>
</dbReference>
<evidence type="ECO:0008006" key="4">
    <source>
        <dbReference type="Google" id="ProtNLM"/>
    </source>
</evidence>
<keyword evidence="3" id="KW-1185">Reference proteome</keyword>
<comment type="caution">
    <text evidence="2">The sequence shown here is derived from an EMBL/GenBank/DDBJ whole genome shotgun (WGS) entry which is preliminary data.</text>
</comment>
<evidence type="ECO:0000313" key="3">
    <source>
        <dbReference type="Proteomes" id="UP000237347"/>
    </source>
</evidence>
<evidence type="ECO:0000313" key="2">
    <source>
        <dbReference type="EMBL" id="KAK7836632.1"/>
    </source>
</evidence>
<reference evidence="2 3" key="1">
    <citation type="journal article" date="2018" name="Sci. Data">
        <title>The draft genome sequence of cork oak.</title>
        <authorList>
            <person name="Ramos A.M."/>
            <person name="Usie A."/>
            <person name="Barbosa P."/>
            <person name="Barros P.M."/>
            <person name="Capote T."/>
            <person name="Chaves I."/>
            <person name="Simoes F."/>
            <person name="Abreu I."/>
            <person name="Carrasquinho I."/>
            <person name="Faro C."/>
            <person name="Guimaraes J.B."/>
            <person name="Mendonca D."/>
            <person name="Nobrega F."/>
            <person name="Rodrigues L."/>
            <person name="Saibo N.J.M."/>
            <person name="Varela M.C."/>
            <person name="Egas C."/>
            <person name="Matos J."/>
            <person name="Miguel C.M."/>
            <person name="Oliveira M.M."/>
            <person name="Ricardo C.P."/>
            <person name="Goncalves S."/>
        </authorList>
    </citation>
    <scope>NUCLEOTIDE SEQUENCE [LARGE SCALE GENOMIC DNA]</scope>
    <source>
        <strain evidence="3">cv. HL8</strain>
    </source>
</reference>
<sequence>MGSPPGFVGSPPELVLLLEFVAWVRWFVGSPTGFAARFVWFLLGFVLVFVWKEKKKREEDWLISSPEEVEEEEEAEKIGVIE</sequence>
<name>A0AAW0KC87_QUESU</name>
<accession>A0AAW0KC87</accession>
<gene>
    <name evidence="2" type="ORF">CFP56_022292</name>
</gene>
<feature type="transmembrane region" description="Helical" evidence="1">
    <location>
        <begin position="34"/>
        <end position="51"/>
    </location>
</feature>
<organism evidence="2 3">
    <name type="scientific">Quercus suber</name>
    <name type="common">Cork oak</name>
    <dbReference type="NCBI Taxonomy" id="58331"/>
    <lineage>
        <taxon>Eukaryota</taxon>
        <taxon>Viridiplantae</taxon>
        <taxon>Streptophyta</taxon>
        <taxon>Embryophyta</taxon>
        <taxon>Tracheophyta</taxon>
        <taxon>Spermatophyta</taxon>
        <taxon>Magnoliopsida</taxon>
        <taxon>eudicotyledons</taxon>
        <taxon>Gunneridae</taxon>
        <taxon>Pentapetalae</taxon>
        <taxon>rosids</taxon>
        <taxon>fabids</taxon>
        <taxon>Fagales</taxon>
        <taxon>Fagaceae</taxon>
        <taxon>Quercus</taxon>
    </lineage>
</organism>
<evidence type="ECO:0000256" key="1">
    <source>
        <dbReference type="SAM" id="Phobius"/>
    </source>
</evidence>
<keyword evidence="1" id="KW-0812">Transmembrane</keyword>
<protein>
    <recommendedName>
        <fullName evidence="4">Transmembrane protein</fullName>
    </recommendedName>
</protein>